<evidence type="ECO:0000313" key="8">
    <source>
        <dbReference type="Proteomes" id="UP000284742"/>
    </source>
</evidence>
<dbReference type="Proteomes" id="UP000285642">
    <property type="component" value="Unassembled WGS sequence"/>
</dbReference>
<dbReference type="EMBL" id="QSFS01000015">
    <property type="protein sequence ID" value="RHA67280.1"/>
    <property type="molecule type" value="Genomic_DNA"/>
</dbReference>
<dbReference type="Pfam" id="PF11823">
    <property type="entry name" value="Se_S_carrier"/>
    <property type="match status" value="1"/>
</dbReference>
<evidence type="ECO:0000313" key="3">
    <source>
        <dbReference type="EMBL" id="RGK46981.1"/>
    </source>
</evidence>
<accession>A0A3E4F6F0</accession>
<evidence type="ECO:0000313" key="7">
    <source>
        <dbReference type="Proteomes" id="UP000261208"/>
    </source>
</evidence>
<evidence type="ECO:0000313" key="4">
    <source>
        <dbReference type="EMBL" id="RHA67280.1"/>
    </source>
</evidence>
<organism evidence="2 6">
    <name type="scientific">Dorea formicigenerans</name>
    <dbReference type="NCBI Taxonomy" id="39486"/>
    <lineage>
        <taxon>Bacteria</taxon>
        <taxon>Bacillati</taxon>
        <taxon>Bacillota</taxon>
        <taxon>Clostridia</taxon>
        <taxon>Lachnospirales</taxon>
        <taxon>Lachnospiraceae</taxon>
        <taxon>Dorea</taxon>
    </lineage>
</organism>
<gene>
    <name evidence="5" type="ORF">DW860_14415</name>
    <name evidence="4" type="ORF">DW924_12685</name>
    <name evidence="3" type="ORF">DXD10_09820</name>
    <name evidence="2" type="ORF">DXD84_06635</name>
</gene>
<evidence type="ECO:0000313" key="9">
    <source>
        <dbReference type="Proteomes" id="UP000285642"/>
    </source>
</evidence>
<reference evidence="6 7" key="1">
    <citation type="submission" date="2018-08" db="EMBL/GenBank/DDBJ databases">
        <title>A genome reference for cultivated species of the human gut microbiota.</title>
        <authorList>
            <person name="Zou Y."/>
            <person name="Xue W."/>
            <person name="Luo G."/>
        </authorList>
    </citation>
    <scope>NUCLEOTIDE SEQUENCE [LARGE SCALE GENOMIC DNA]</scope>
    <source>
        <strain evidence="5 8">AM37-5</strain>
        <strain evidence="4 9">AM42-8</strain>
        <strain evidence="3 7">TF11-11</strain>
        <strain evidence="2 6">TM09-19AC</strain>
    </source>
</reference>
<dbReference type="Proteomes" id="UP000284742">
    <property type="component" value="Unassembled WGS sequence"/>
</dbReference>
<name>A0A3E4F6F0_9FIRM</name>
<feature type="domain" description="Putative Se/S carrier protein-like" evidence="1">
    <location>
        <begin position="9"/>
        <end position="78"/>
    </location>
</feature>
<proteinExistence type="predicted"/>
<dbReference type="EMBL" id="QSHK01000014">
    <property type="protein sequence ID" value="RHC03559.1"/>
    <property type="molecule type" value="Genomic_DNA"/>
</dbReference>
<comment type="caution">
    <text evidence="2">The sequence shown here is derived from an EMBL/GenBank/DDBJ whole genome shotgun (WGS) entry which is preliminary data.</text>
</comment>
<dbReference type="Proteomes" id="UP000260664">
    <property type="component" value="Unassembled WGS sequence"/>
</dbReference>
<evidence type="ECO:0000313" key="6">
    <source>
        <dbReference type="Proteomes" id="UP000260664"/>
    </source>
</evidence>
<sequence>MENKNEHIRYYILFDNHTQGMMLHELLCDHDIPNRIAPAPRATDGKAACGMALLIHPDDIEAARTCIEENNAEYVSIVPLENQLHKKRDRYC</sequence>
<evidence type="ECO:0000313" key="5">
    <source>
        <dbReference type="EMBL" id="RHC03559.1"/>
    </source>
</evidence>
<dbReference type="EMBL" id="QSOI01000006">
    <property type="protein sequence ID" value="RGI84614.1"/>
    <property type="molecule type" value="Genomic_DNA"/>
</dbReference>
<dbReference type="Proteomes" id="UP000261208">
    <property type="component" value="Unassembled WGS sequence"/>
</dbReference>
<dbReference type="AlphaFoldDB" id="A0A3E4F6F0"/>
<dbReference type="RefSeq" id="WP_117494881.1">
    <property type="nucleotide sequence ID" value="NZ_JBBNJA010000011.1"/>
</dbReference>
<dbReference type="EMBL" id="QSQQ01000012">
    <property type="protein sequence ID" value="RGK46981.1"/>
    <property type="molecule type" value="Genomic_DNA"/>
</dbReference>
<dbReference type="InterPro" id="IPR021778">
    <property type="entry name" value="Se/S_carrier-like"/>
</dbReference>
<protein>
    <submittedName>
        <fullName evidence="2">DUF3343 domain-containing protein</fullName>
    </submittedName>
</protein>
<evidence type="ECO:0000313" key="2">
    <source>
        <dbReference type="EMBL" id="RGI84614.1"/>
    </source>
</evidence>
<evidence type="ECO:0000259" key="1">
    <source>
        <dbReference type="Pfam" id="PF11823"/>
    </source>
</evidence>